<name>A0AAV9I0Q8_9PEZI</name>
<dbReference type="PANTHER" id="PTHR39150:SF1">
    <property type="entry name" value="LARGE RIBOSOMAL SUBUNIT PROTEIN ML40"/>
    <property type="match status" value="1"/>
</dbReference>
<feature type="region of interest" description="Disordered" evidence="8">
    <location>
        <begin position="13"/>
        <end position="79"/>
    </location>
</feature>
<evidence type="ECO:0000256" key="4">
    <source>
        <dbReference type="ARBA" id="ARBA00022980"/>
    </source>
</evidence>
<evidence type="ECO:0000313" key="9">
    <source>
        <dbReference type="EMBL" id="KAK4466193.1"/>
    </source>
</evidence>
<dbReference type="AlphaFoldDB" id="A0AAV9I0Q8"/>
<dbReference type="Pfam" id="PF09812">
    <property type="entry name" value="MRP-L28"/>
    <property type="match status" value="1"/>
</dbReference>
<evidence type="ECO:0000256" key="5">
    <source>
        <dbReference type="ARBA" id="ARBA00023128"/>
    </source>
</evidence>
<evidence type="ECO:0000313" key="10">
    <source>
        <dbReference type="Proteomes" id="UP001321749"/>
    </source>
</evidence>
<dbReference type="Gene3D" id="6.10.250.3440">
    <property type="match status" value="1"/>
</dbReference>
<sequence>MSLFLQSLRGLFRPSASSVPSSSTLTKPQKCVRSLSTTSAALKGAGPPKSNSPFGGGSKLKGAPTRKSQRGQNEPRDPKMINLMRHLAVLNPKRIPAPLRMARNRYLRHWTIHRAWLMFRRREREARERTWMRQYQAMNRACEELRLTGGPGSREEGYLFRIAMEKKGTYGLKGVPIEYARAQVDTPPRAAWNHEWKADAAAAKGKAEKGRQ</sequence>
<keyword evidence="5" id="KW-0496">Mitochondrion</keyword>
<keyword evidence="10" id="KW-1185">Reference proteome</keyword>
<reference evidence="9" key="2">
    <citation type="submission" date="2023-06" db="EMBL/GenBank/DDBJ databases">
        <authorList>
            <consortium name="Lawrence Berkeley National Laboratory"/>
            <person name="Mondo S.J."/>
            <person name="Hensen N."/>
            <person name="Bonometti L."/>
            <person name="Westerberg I."/>
            <person name="Brannstrom I.O."/>
            <person name="Guillou S."/>
            <person name="Cros-Aarteil S."/>
            <person name="Calhoun S."/>
            <person name="Haridas S."/>
            <person name="Kuo A."/>
            <person name="Pangilinan J."/>
            <person name="Riley R."/>
            <person name="Labutti K."/>
            <person name="Andreopoulos B."/>
            <person name="Lipzen A."/>
            <person name="Chen C."/>
            <person name="Yanf M."/>
            <person name="Daum C."/>
            <person name="Ng V."/>
            <person name="Clum A."/>
            <person name="Steindorff A."/>
            <person name="Ohm R."/>
            <person name="Martin F."/>
            <person name="Silar P."/>
            <person name="Natvig D."/>
            <person name="Lalanne C."/>
            <person name="Gautier V."/>
            <person name="Ament-Velasquez S.L."/>
            <person name="Kruys A."/>
            <person name="Hutchinson M.I."/>
            <person name="Powell A.J."/>
            <person name="Barry K."/>
            <person name="Miller A.N."/>
            <person name="Grigoriev I.V."/>
            <person name="Debuchy R."/>
            <person name="Gladieux P."/>
            <person name="Thoren M.H."/>
            <person name="Johannesson H."/>
        </authorList>
    </citation>
    <scope>NUCLEOTIDE SEQUENCE</scope>
    <source>
        <strain evidence="9">PSN324</strain>
    </source>
</reference>
<evidence type="ECO:0000256" key="7">
    <source>
        <dbReference type="ARBA" id="ARBA00035192"/>
    </source>
</evidence>
<evidence type="ECO:0000256" key="1">
    <source>
        <dbReference type="ARBA" id="ARBA00004173"/>
    </source>
</evidence>
<dbReference type="GO" id="GO:0005840">
    <property type="term" value="C:ribosome"/>
    <property type="evidence" value="ECO:0007669"/>
    <property type="project" value="UniProtKB-KW"/>
</dbReference>
<dbReference type="GO" id="GO:1990904">
    <property type="term" value="C:ribonucleoprotein complex"/>
    <property type="evidence" value="ECO:0007669"/>
    <property type="project" value="UniProtKB-KW"/>
</dbReference>
<comment type="similarity">
    <text evidence="2">Belongs to the mitochondrion-specific ribosomal protein mL40 family.</text>
</comment>
<dbReference type="InterPro" id="IPR019192">
    <property type="entry name" value="Ribosomal_mL40"/>
</dbReference>
<dbReference type="GO" id="GO:0003735">
    <property type="term" value="F:structural constituent of ribosome"/>
    <property type="evidence" value="ECO:0007669"/>
    <property type="project" value="InterPro"/>
</dbReference>
<evidence type="ECO:0000256" key="6">
    <source>
        <dbReference type="ARBA" id="ARBA00023274"/>
    </source>
</evidence>
<dbReference type="GO" id="GO:0005739">
    <property type="term" value="C:mitochondrion"/>
    <property type="evidence" value="ECO:0007669"/>
    <property type="project" value="UniProtKB-SubCell"/>
</dbReference>
<reference evidence="9" key="1">
    <citation type="journal article" date="2023" name="Mol. Phylogenet. Evol.">
        <title>Genome-scale phylogeny and comparative genomics of the fungal order Sordariales.</title>
        <authorList>
            <person name="Hensen N."/>
            <person name="Bonometti L."/>
            <person name="Westerberg I."/>
            <person name="Brannstrom I.O."/>
            <person name="Guillou S."/>
            <person name="Cros-Aarteil S."/>
            <person name="Calhoun S."/>
            <person name="Haridas S."/>
            <person name="Kuo A."/>
            <person name="Mondo S."/>
            <person name="Pangilinan J."/>
            <person name="Riley R."/>
            <person name="LaButti K."/>
            <person name="Andreopoulos B."/>
            <person name="Lipzen A."/>
            <person name="Chen C."/>
            <person name="Yan M."/>
            <person name="Daum C."/>
            <person name="Ng V."/>
            <person name="Clum A."/>
            <person name="Steindorff A."/>
            <person name="Ohm R.A."/>
            <person name="Martin F."/>
            <person name="Silar P."/>
            <person name="Natvig D.O."/>
            <person name="Lalanne C."/>
            <person name="Gautier V."/>
            <person name="Ament-Velasquez S.L."/>
            <person name="Kruys A."/>
            <person name="Hutchinson M.I."/>
            <person name="Powell A.J."/>
            <person name="Barry K."/>
            <person name="Miller A.N."/>
            <person name="Grigoriev I.V."/>
            <person name="Debuchy R."/>
            <person name="Gladieux P."/>
            <person name="Hiltunen Thoren M."/>
            <person name="Johannesson H."/>
        </authorList>
    </citation>
    <scope>NUCLEOTIDE SEQUENCE</scope>
    <source>
        <strain evidence="9">PSN324</strain>
    </source>
</reference>
<evidence type="ECO:0000256" key="2">
    <source>
        <dbReference type="ARBA" id="ARBA00009360"/>
    </source>
</evidence>
<dbReference type="GO" id="GO:0032543">
    <property type="term" value="P:mitochondrial translation"/>
    <property type="evidence" value="ECO:0007669"/>
    <property type="project" value="InterPro"/>
</dbReference>
<keyword evidence="3" id="KW-0809">Transit peptide</keyword>
<proteinExistence type="inferred from homology"/>
<protein>
    <recommendedName>
        <fullName evidence="7">Large ribosomal subunit protein mL40</fullName>
    </recommendedName>
</protein>
<organism evidence="9 10">
    <name type="scientific">Cladorrhinum samala</name>
    <dbReference type="NCBI Taxonomy" id="585594"/>
    <lineage>
        <taxon>Eukaryota</taxon>
        <taxon>Fungi</taxon>
        <taxon>Dikarya</taxon>
        <taxon>Ascomycota</taxon>
        <taxon>Pezizomycotina</taxon>
        <taxon>Sordariomycetes</taxon>
        <taxon>Sordariomycetidae</taxon>
        <taxon>Sordariales</taxon>
        <taxon>Podosporaceae</taxon>
        <taxon>Cladorrhinum</taxon>
    </lineage>
</organism>
<evidence type="ECO:0000256" key="3">
    <source>
        <dbReference type="ARBA" id="ARBA00022946"/>
    </source>
</evidence>
<keyword evidence="6" id="KW-0687">Ribonucleoprotein</keyword>
<dbReference type="Proteomes" id="UP001321749">
    <property type="component" value="Unassembled WGS sequence"/>
</dbReference>
<comment type="subcellular location">
    <subcellularLocation>
        <location evidence="1">Mitochondrion</location>
    </subcellularLocation>
</comment>
<feature type="compositionally biased region" description="Low complexity" evidence="8">
    <location>
        <begin position="14"/>
        <end position="23"/>
    </location>
</feature>
<dbReference type="EMBL" id="MU864933">
    <property type="protein sequence ID" value="KAK4466193.1"/>
    <property type="molecule type" value="Genomic_DNA"/>
</dbReference>
<keyword evidence="4" id="KW-0689">Ribosomal protein</keyword>
<comment type="caution">
    <text evidence="9">The sequence shown here is derived from an EMBL/GenBank/DDBJ whole genome shotgun (WGS) entry which is preliminary data.</text>
</comment>
<dbReference type="InterPro" id="IPR042831">
    <property type="entry name" value="Ribosomal_mL40_fung"/>
</dbReference>
<accession>A0AAV9I0Q8</accession>
<gene>
    <name evidence="9" type="ORF">QBC42DRAFT_335757</name>
</gene>
<dbReference type="PANTHER" id="PTHR39150">
    <property type="entry name" value="54S RIBOSOMAL PROTEIN L28, MITOCHONDRIAL"/>
    <property type="match status" value="1"/>
</dbReference>
<evidence type="ECO:0000256" key="8">
    <source>
        <dbReference type="SAM" id="MobiDB-lite"/>
    </source>
</evidence>